<evidence type="ECO:0000313" key="3">
    <source>
        <dbReference type="Proteomes" id="UP000501600"/>
    </source>
</evidence>
<dbReference type="CDD" id="cd01038">
    <property type="entry name" value="Endonuclease_DUF559"/>
    <property type="match status" value="1"/>
</dbReference>
<dbReference type="InterPro" id="IPR007569">
    <property type="entry name" value="DUF559"/>
</dbReference>
<dbReference type="EMBL" id="CP051217">
    <property type="protein sequence ID" value="QJB68271.1"/>
    <property type="molecule type" value="Genomic_DNA"/>
</dbReference>
<organism evidence="2 3">
    <name type="scientific">Parasphingorhabdus halotolerans</name>
    <dbReference type="NCBI Taxonomy" id="2725558"/>
    <lineage>
        <taxon>Bacteria</taxon>
        <taxon>Pseudomonadati</taxon>
        <taxon>Pseudomonadota</taxon>
        <taxon>Alphaproteobacteria</taxon>
        <taxon>Sphingomonadales</taxon>
        <taxon>Sphingomonadaceae</taxon>
        <taxon>Parasphingorhabdus</taxon>
    </lineage>
</organism>
<protein>
    <submittedName>
        <fullName evidence="2">Endonuclease domain-containing protein</fullName>
    </submittedName>
</protein>
<proteinExistence type="predicted"/>
<keyword evidence="2" id="KW-0255">Endonuclease</keyword>
<accession>A0A6H2DKJ6</accession>
<dbReference type="Pfam" id="PF04480">
    <property type="entry name" value="DUF559"/>
    <property type="match status" value="1"/>
</dbReference>
<dbReference type="AlphaFoldDB" id="A0A6H2DKJ6"/>
<dbReference type="InterPro" id="IPR011335">
    <property type="entry name" value="Restrct_endonuc-II-like"/>
</dbReference>
<dbReference type="Gene3D" id="3.40.960.10">
    <property type="entry name" value="VSR Endonuclease"/>
    <property type="match status" value="1"/>
</dbReference>
<dbReference type="RefSeq" id="WP_168818115.1">
    <property type="nucleotide sequence ID" value="NZ_CP051217.1"/>
</dbReference>
<gene>
    <name evidence="2" type="ORF">HF685_02270</name>
</gene>
<dbReference type="KEGG" id="phao:HF685_02270"/>
<keyword evidence="3" id="KW-1185">Reference proteome</keyword>
<evidence type="ECO:0000259" key="1">
    <source>
        <dbReference type="Pfam" id="PF04480"/>
    </source>
</evidence>
<evidence type="ECO:0000313" key="2">
    <source>
        <dbReference type="EMBL" id="QJB68271.1"/>
    </source>
</evidence>
<dbReference type="GO" id="GO:0004519">
    <property type="term" value="F:endonuclease activity"/>
    <property type="evidence" value="ECO:0007669"/>
    <property type="project" value="UniProtKB-KW"/>
</dbReference>
<keyword evidence="2" id="KW-0540">Nuclease</keyword>
<dbReference type="Proteomes" id="UP000501600">
    <property type="component" value="Chromosome"/>
</dbReference>
<feature type="domain" description="DUF559" evidence="1">
    <location>
        <begin position="8"/>
        <end position="112"/>
    </location>
</feature>
<dbReference type="SUPFAM" id="SSF52980">
    <property type="entry name" value="Restriction endonuclease-like"/>
    <property type="match status" value="1"/>
</dbReference>
<dbReference type="InterPro" id="IPR047216">
    <property type="entry name" value="Endonuclease_DUF559_bact"/>
</dbReference>
<dbReference type="PANTHER" id="PTHR38590">
    <property type="entry name" value="BLL0828 PROTEIN"/>
    <property type="match status" value="1"/>
</dbReference>
<reference evidence="2 3" key="1">
    <citation type="submission" date="2020-04" db="EMBL/GenBank/DDBJ databases">
        <title>Genome sequence for Sphingorhabdus sp. strain M1.</title>
        <authorList>
            <person name="Park S.-J."/>
        </authorList>
    </citation>
    <scope>NUCLEOTIDE SEQUENCE [LARGE SCALE GENOMIC DNA]</scope>
    <source>
        <strain evidence="2 3">JK6</strain>
    </source>
</reference>
<name>A0A6H2DKJ6_9SPHN</name>
<sequence length="123" mass="14176">MTGYSSRTLHHARSLRREMTSQERMLWNRLRNRQLGGFKFRNQQPIGPFVGDFVCQDEKLIIEADGSQHAGSAYDQKRDARLKSRGYSILRFWNNEIDKNLQGVLEAILEALSRAPSPTSPKQ</sequence>
<keyword evidence="2" id="KW-0378">Hydrolase</keyword>
<dbReference type="PANTHER" id="PTHR38590:SF1">
    <property type="entry name" value="BLL0828 PROTEIN"/>
    <property type="match status" value="1"/>
</dbReference>